<organism evidence="1 2">
    <name type="scientific">Trinickia caryophylli</name>
    <name type="common">Paraburkholderia caryophylli</name>
    <dbReference type="NCBI Taxonomy" id="28094"/>
    <lineage>
        <taxon>Bacteria</taxon>
        <taxon>Pseudomonadati</taxon>
        <taxon>Pseudomonadota</taxon>
        <taxon>Betaproteobacteria</taxon>
        <taxon>Burkholderiales</taxon>
        <taxon>Burkholderiaceae</taxon>
        <taxon>Trinickia</taxon>
    </lineage>
</organism>
<name>A0A1X7D2L7_TRICW</name>
<gene>
    <name evidence="1" type="ORF">SAMN06295900_102300</name>
</gene>
<accession>A0A1X7D2L7</accession>
<keyword evidence="2" id="KW-1185">Reference proteome</keyword>
<sequence length="37" mass="3959">MASVLISGNRLGSADFGAHIINLFRNNLEFAVVNLAL</sequence>
<proteinExistence type="predicted"/>
<evidence type="ECO:0000313" key="2">
    <source>
        <dbReference type="Proteomes" id="UP000192911"/>
    </source>
</evidence>
<protein>
    <submittedName>
        <fullName evidence="1">Uncharacterized protein</fullName>
    </submittedName>
</protein>
<reference evidence="2" key="1">
    <citation type="submission" date="2017-04" db="EMBL/GenBank/DDBJ databases">
        <authorList>
            <person name="Varghese N."/>
            <person name="Submissions S."/>
        </authorList>
    </citation>
    <scope>NUCLEOTIDE SEQUENCE [LARGE SCALE GENOMIC DNA]</scope>
    <source>
        <strain evidence="2">Ballard 720</strain>
    </source>
</reference>
<dbReference type="AlphaFoldDB" id="A0A1X7D2L7"/>
<dbReference type="EMBL" id="FXAH01000002">
    <property type="protein sequence ID" value="SMF07395.1"/>
    <property type="molecule type" value="Genomic_DNA"/>
</dbReference>
<dbReference type="Proteomes" id="UP000192911">
    <property type="component" value="Unassembled WGS sequence"/>
</dbReference>
<evidence type="ECO:0000313" key="1">
    <source>
        <dbReference type="EMBL" id="SMF07395.1"/>
    </source>
</evidence>